<sequence>AYYLYFYLLIKNCLFNFLLKNPTIFFYNHFILSILYEFKLLHRVDYFFAKLVFIL</sequence>
<gene>
    <name evidence="2" type="ORF">C2G38_2082636</name>
</gene>
<organism evidence="2 3">
    <name type="scientific">Gigaspora rosea</name>
    <dbReference type="NCBI Taxonomy" id="44941"/>
    <lineage>
        <taxon>Eukaryota</taxon>
        <taxon>Fungi</taxon>
        <taxon>Fungi incertae sedis</taxon>
        <taxon>Mucoromycota</taxon>
        <taxon>Glomeromycotina</taxon>
        <taxon>Glomeromycetes</taxon>
        <taxon>Diversisporales</taxon>
        <taxon>Gigasporaceae</taxon>
        <taxon>Gigaspora</taxon>
    </lineage>
</organism>
<keyword evidence="1" id="KW-1133">Transmembrane helix</keyword>
<dbReference type="Proteomes" id="UP000266673">
    <property type="component" value="Unassembled WGS sequence"/>
</dbReference>
<reference evidence="2 3" key="1">
    <citation type="submission" date="2018-06" db="EMBL/GenBank/DDBJ databases">
        <title>Comparative genomics reveals the genomic features of Rhizophagus irregularis, R. cerebriforme, R. diaphanum and Gigaspora rosea, and their symbiotic lifestyle signature.</title>
        <authorList>
            <person name="Morin E."/>
            <person name="San Clemente H."/>
            <person name="Chen E.C.H."/>
            <person name="De La Providencia I."/>
            <person name="Hainaut M."/>
            <person name="Kuo A."/>
            <person name="Kohler A."/>
            <person name="Murat C."/>
            <person name="Tang N."/>
            <person name="Roy S."/>
            <person name="Loubradou J."/>
            <person name="Henrissat B."/>
            <person name="Grigoriev I.V."/>
            <person name="Corradi N."/>
            <person name="Roux C."/>
            <person name="Martin F.M."/>
        </authorList>
    </citation>
    <scope>NUCLEOTIDE SEQUENCE [LARGE SCALE GENOMIC DNA]</scope>
    <source>
        <strain evidence="2 3">DAOM 194757</strain>
    </source>
</reference>
<keyword evidence="1" id="KW-0812">Transmembrane</keyword>
<feature type="non-terminal residue" evidence="2">
    <location>
        <position position="1"/>
    </location>
</feature>
<dbReference type="EMBL" id="QKWP01000462">
    <property type="protein sequence ID" value="RIB19648.1"/>
    <property type="molecule type" value="Genomic_DNA"/>
</dbReference>
<keyword evidence="3" id="KW-1185">Reference proteome</keyword>
<feature type="transmembrane region" description="Helical" evidence="1">
    <location>
        <begin position="24"/>
        <end position="41"/>
    </location>
</feature>
<comment type="caution">
    <text evidence="2">The sequence shown here is derived from an EMBL/GenBank/DDBJ whole genome shotgun (WGS) entry which is preliminary data.</text>
</comment>
<accession>A0A397VD29</accession>
<dbReference type="AlphaFoldDB" id="A0A397VD29"/>
<evidence type="ECO:0000313" key="3">
    <source>
        <dbReference type="Proteomes" id="UP000266673"/>
    </source>
</evidence>
<evidence type="ECO:0000313" key="2">
    <source>
        <dbReference type="EMBL" id="RIB19648.1"/>
    </source>
</evidence>
<protein>
    <submittedName>
        <fullName evidence="2">Uncharacterized protein</fullName>
    </submittedName>
</protein>
<evidence type="ECO:0000256" key="1">
    <source>
        <dbReference type="SAM" id="Phobius"/>
    </source>
</evidence>
<proteinExistence type="predicted"/>
<name>A0A397VD29_9GLOM</name>
<keyword evidence="1" id="KW-0472">Membrane</keyword>